<keyword evidence="2" id="KW-1185">Reference proteome</keyword>
<evidence type="ECO:0000313" key="2">
    <source>
        <dbReference type="Proteomes" id="UP001056120"/>
    </source>
</evidence>
<proteinExistence type="predicted"/>
<comment type="caution">
    <text evidence="1">The sequence shown here is derived from an EMBL/GenBank/DDBJ whole genome shotgun (WGS) entry which is preliminary data.</text>
</comment>
<sequence>MLEPQISRTVGGSMRSKLEKGFKTPEWSGLSHDDSGRNTCDPGGPPLKSSSFSSDLRRTVVLIDISSTSRG</sequence>
<organism evidence="1 2">
    <name type="scientific">Smallanthus sonchifolius</name>
    <dbReference type="NCBI Taxonomy" id="185202"/>
    <lineage>
        <taxon>Eukaryota</taxon>
        <taxon>Viridiplantae</taxon>
        <taxon>Streptophyta</taxon>
        <taxon>Embryophyta</taxon>
        <taxon>Tracheophyta</taxon>
        <taxon>Spermatophyta</taxon>
        <taxon>Magnoliopsida</taxon>
        <taxon>eudicotyledons</taxon>
        <taxon>Gunneridae</taxon>
        <taxon>Pentapetalae</taxon>
        <taxon>asterids</taxon>
        <taxon>campanulids</taxon>
        <taxon>Asterales</taxon>
        <taxon>Asteraceae</taxon>
        <taxon>Asteroideae</taxon>
        <taxon>Heliantheae alliance</taxon>
        <taxon>Millerieae</taxon>
        <taxon>Smallanthus</taxon>
    </lineage>
</organism>
<reference evidence="2" key="1">
    <citation type="journal article" date="2022" name="Mol. Ecol. Resour.">
        <title>The genomes of chicory, endive, great burdock and yacon provide insights into Asteraceae palaeo-polyploidization history and plant inulin production.</title>
        <authorList>
            <person name="Fan W."/>
            <person name="Wang S."/>
            <person name="Wang H."/>
            <person name="Wang A."/>
            <person name="Jiang F."/>
            <person name="Liu H."/>
            <person name="Zhao H."/>
            <person name="Xu D."/>
            <person name="Zhang Y."/>
        </authorList>
    </citation>
    <scope>NUCLEOTIDE SEQUENCE [LARGE SCALE GENOMIC DNA]</scope>
    <source>
        <strain evidence="2">cv. Yunnan</strain>
    </source>
</reference>
<name>A0ACB9DFF3_9ASTR</name>
<evidence type="ECO:0000313" key="1">
    <source>
        <dbReference type="EMBL" id="KAI3745213.1"/>
    </source>
</evidence>
<protein>
    <submittedName>
        <fullName evidence="1">Uncharacterized protein</fullName>
    </submittedName>
</protein>
<dbReference type="EMBL" id="CM042036">
    <property type="protein sequence ID" value="KAI3745213.1"/>
    <property type="molecule type" value="Genomic_DNA"/>
</dbReference>
<gene>
    <name evidence="1" type="ORF">L1987_58321</name>
</gene>
<accession>A0ACB9DFF3</accession>
<dbReference type="Proteomes" id="UP001056120">
    <property type="component" value="Linkage Group LG19"/>
</dbReference>
<reference evidence="1 2" key="2">
    <citation type="journal article" date="2022" name="Mol. Ecol. Resour.">
        <title>The genomes of chicory, endive, great burdock and yacon provide insights into Asteraceae paleo-polyploidization history and plant inulin production.</title>
        <authorList>
            <person name="Fan W."/>
            <person name="Wang S."/>
            <person name="Wang H."/>
            <person name="Wang A."/>
            <person name="Jiang F."/>
            <person name="Liu H."/>
            <person name="Zhao H."/>
            <person name="Xu D."/>
            <person name="Zhang Y."/>
        </authorList>
    </citation>
    <scope>NUCLEOTIDE SEQUENCE [LARGE SCALE GENOMIC DNA]</scope>
    <source>
        <strain evidence="2">cv. Yunnan</strain>
        <tissue evidence="1">Leaves</tissue>
    </source>
</reference>